<feature type="non-terminal residue" evidence="2">
    <location>
        <position position="209"/>
    </location>
</feature>
<feature type="region of interest" description="Disordered" evidence="1">
    <location>
        <begin position="88"/>
        <end position="209"/>
    </location>
</feature>
<feature type="compositionally biased region" description="Basic and acidic residues" evidence="1">
    <location>
        <begin position="130"/>
        <end position="144"/>
    </location>
</feature>
<proteinExistence type="predicted"/>
<dbReference type="EMBL" id="CALNXI010001024">
    <property type="protein sequence ID" value="CAH3151950.1"/>
    <property type="molecule type" value="Genomic_DNA"/>
</dbReference>
<evidence type="ECO:0000313" key="3">
    <source>
        <dbReference type="Proteomes" id="UP001159427"/>
    </source>
</evidence>
<evidence type="ECO:0000313" key="2">
    <source>
        <dbReference type="EMBL" id="CAH3151950.1"/>
    </source>
</evidence>
<organism evidence="2 3">
    <name type="scientific">Porites evermanni</name>
    <dbReference type="NCBI Taxonomy" id="104178"/>
    <lineage>
        <taxon>Eukaryota</taxon>
        <taxon>Metazoa</taxon>
        <taxon>Cnidaria</taxon>
        <taxon>Anthozoa</taxon>
        <taxon>Hexacorallia</taxon>
        <taxon>Scleractinia</taxon>
        <taxon>Fungiina</taxon>
        <taxon>Poritidae</taxon>
        <taxon>Porites</taxon>
    </lineage>
</organism>
<feature type="compositionally biased region" description="Basic and acidic residues" evidence="1">
    <location>
        <begin position="190"/>
        <end position="203"/>
    </location>
</feature>
<sequence length="209" mass="23550">MAMASKKERLVDGLLNFFAKTGVTSQRVSHTNICKFIATRTMEDATPKENEEVAKKMGHSVTTRRRCYVRRPCTNLVANAMDIVERVTNPEYSKQKEKETEDEGDSVDKYEEQSGPSTSGQSGPSTSENDGERSDQRSLTDKQTKATAKVFAADLDGPNLPFNFKKRRDEKTTTAPKEAQPESQFDFEDDSTKSTSEGRRFWDEQDSLL</sequence>
<accession>A0ABN8PVW7</accession>
<gene>
    <name evidence="2" type="ORF">PEVE_00000611</name>
</gene>
<name>A0ABN8PVW7_9CNID</name>
<keyword evidence="3" id="KW-1185">Reference proteome</keyword>
<evidence type="ECO:0000256" key="1">
    <source>
        <dbReference type="SAM" id="MobiDB-lite"/>
    </source>
</evidence>
<reference evidence="2 3" key="1">
    <citation type="submission" date="2022-05" db="EMBL/GenBank/DDBJ databases">
        <authorList>
            <consortium name="Genoscope - CEA"/>
            <person name="William W."/>
        </authorList>
    </citation>
    <scope>NUCLEOTIDE SEQUENCE [LARGE SCALE GENOMIC DNA]</scope>
</reference>
<comment type="caution">
    <text evidence="2">The sequence shown here is derived from an EMBL/GenBank/DDBJ whole genome shotgun (WGS) entry which is preliminary data.</text>
</comment>
<protein>
    <submittedName>
        <fullName evidence="2">Uncharacterized protein</fullName>
    </submittedName>
</protein>
<dbReference type="Proteomes" id="UP001159427">
    <property type="component" value="Unassembled WGS sequence"/>
</dbReference>
<feature type="compositionally biased region" description="Low complexity" evidence="1">
    <location>
        <begin position="113"/>
        <end position="128"/>
    </location>
</feature>